<reference evidence="2" key="1">
    <citation type="journal article" date="2019" name="Int. J. Syst. Evol. Microbiol.">
        <title>The Global Catalogue of Microorganisms (GCM) 10K type strain sequencing project: providing services to taxonomists for standard genome sequencing and annotation.</title>
        <authorList>
            <consortium name="The Broad Institute Genomics Platform"/>
            <consortium name="The Broad Institute Genome Sequencing Center for Infectious Disease"/>
            <person name="Wu L."/>
            <person name="Ma J."/>
        </authorList>
    </citation>
    <scope>NUCLEOTIDE SEQUENCE [LARGE SCALE GENOMIC DNA]</scope>
    <source>
        <strain evidence="2">JCM 9651</strain>
    </source>
</reference>
<proteinExistence type="predicted"/>
<dbReference type="EMBL" id="BAAAYL010000002">
    <property type="protein sequence ID" value="GAA3380877.1"/>
    <property type="molecule type" value="Genomic_DNA"/>
</dbReference>
<protein>
    <submittedName>
        <fullName evidence="1">Uncharacterized protein</fullName>
    </submittedName>
</protein>
<accession>A0ABP6SNV7</accession>
<sequence>MLQEVCCACQGSGAAAFGEVAKPLGESGIAAGLLQQGDRRVEDVEVGLLGSWGALVIDVPEAARRSGRYVWVFEVEWHG</sequence>
<keyword evidence="2" id="KW-1185">Reference proteome</keyword>
<comment type="caution">
    <text evidence="1">The sequence shown here is derived from an EMBL/GenBank/DDBJ whole genome shotgun (WGS) entry which is preliminary data.</text>
</comment>
<evidence type="ECO:0000313" key="2">
    <source>
        <dbReference type="Proteomes" id="UP001499990"/>
    </source>
</evidence>
<dbReference type="Proteomes" id="UP001499990">
    <property type="component" value="Unassembled WGS sequence"/>
</dbReference>
<organism evidence="1 2">
    <name type="scientific">Streptomyces sannanensis</name>
    <dbReference type="NCBI Taxonomy" id="285536"/>
    <lineage>
        <taxon>Bacteria</taxon>
        <taxon>Bacillati</taxon>
        <taxon>Actinomycetota</taxon>
        <taxon>Actinomycetes</taxon>
        <taxon>Kitasatosporales</taxon>
        <taxon>Streptomycetaceae</taxon>
        <taxon>Streptomyces</taxon>
    </lineage>
</organism>
<name>A0ABP6SNV7_9ACTN</name>
<evidence type="ECO:0000313" key="1">
    <source>
        <dbReference type="EMBL" id="GAA3380877.1"/>
    </source>
</evidence>
<gene>
    <name evidence="1" type="ORF">GCM10020367_69930</name>
</gene>